<dbReference type="AlphaFoldDB" id="A0A645FHY1"/>
<dbReference type="InterPro" id="IPR000352">
    <property type="entry name" value="Pep_chain_release_fac_I"/>
</dbReference>
<dbReference type="PANTHER" id="PTHR43116">
    <property type="entry name" value="PEPTIDE CHAIN RELEASE FACTOR 2"/>
    <property type="match status" value="1"/>
</dbReference>
<proteinExistence type="inferred from homology"/>
<evidence type="ECO:0000256" key="2">
    <source>
        <dbReference type="ARBA" id="ARBA00022917"/>
    </source>
</evidence>
<keyword evidence="2" id="KW-0648">Protein biosynthesis</keyword>
<dbReference type="FunFam" id="3.30.160.20:FF:000004">
    <property type="entry name" value="Peptide chain release factor 1"/>
    <property type="match status" value="1"/>
</dbReference>
<accession>A0A645FHY1</accession>
<organism evidence="4">
    <name type="scientific">bioreactor metagenome</name>
    <dbReference type="NCBI Taxonomy" id="1076179"/>
    <lineage>
        <taxon>unclassified sequences</taxon>
        <taxon>metagenomes</taxon>
        <taxon>ecological metagenomes</taxon>
    </lineage>
</organism>
<evidence type="ECO:0000256" key="1">
    <source>
        <dbReference type="ARBA" id="ARBA00010835"/>
    </source>
</evidence>
<dbReference type="InterPro" id="IPR045853">
    <property type="entry name" value="Pep_chain_release_fac_I_sf"/>
</dbReference>
<comment type="caution">
    <text evidence="4">The sequence shown here is derived from an EMBL/GenBank/DDBJ whole genome shotgun (WGS) entry which is preliminary data.</text>
</comment>
<dbReference type="PROSITE" id="PS00745">
    <property type="entry name" value="RF_PROK_I"/>
    <property type="match status" value="1"/>
</dbReference>
<sequence length="169" mass="19490">MVRISPFDSQKRRHTSFTSVYASPVIDDTIEIDLKPEDYRLDTYRAGGAGGQHVNKTDSAVRITHYATGIVVQCQNERSQVMNKDVAFKMLKSRLYEYYKEEKEKEHQKDAIEKKEITWGSQIRSYVFQPYTMVKDHRTGTTIGNIQAVMDGEIGPFIEGYLQWAQKGE</sequence>
<dbReference type="GO" id="GO:0003747">
    <property type="term" value="F:translation release factor activity"/>
    <property type="evidence" value="ECO:0007669"/>
    <property type="project" value="InterPro"/>
</dbReference>
<dbReference type="SUPFAM" id="SSF75620">
    <property type="entry name" value="Release factor"/>
    <property type="match status" value="1"/>
</dbReference>
<reference evidence="4" key="1">
    <citation type="submission" date="2019-08" db="EMBL/GenBank/DDBJ databases">
        <authorList>
            <person name="Kucharzyk K."/>
            <person name="Murdoch R.W."/>
            <person name="Higgins S."/>
            <person name="Loffler F."/>
        </authorList>
    </citation>
    <scope>NUCLEOTIDE SEQUENCE</scope>
</reference>
<dbReference type="EMBL" id="VSSQ01060624">
    <property type="protein sequence ID" value="MPN14035.1"/>
    <property type="molecule type" value="Genomic_DNA"/>
</dbReference>
<feature type="domain" description="Prokaryotic-type class I peptide chain release factors" evidence="3">
    <location>
        <begin position="45"/>
        <end position="61"/>
    </location>
</feature>
<dbReference type="Gene3D" id="3.30.70.1660">
    <property type="match status" value="1"/>
</dbReference>
<evidence type="ECO:0000259" key="3">
    <source>
        <dbReference type="PROSITE" id="PS00745"/>
    </source>
</evidence>
<protein>
    <submittedName>
        <fullName evidence="4">Peptide chain release factor 2</fullName>
    </submittedName>
</protein>
<gene>
    <name evidence="4" type="primary">prfB_53</name>
    <name evidence="4" type="ORF">SDC9_161361</name>
</gene>
<comment type="similarity">
    <text evidence="1">Belongs to the prokaryotic/mitochondrial release factor family.</text>
</comment>
<dbReference type="GO" id="GO:0005737">
    <property type="term" value="C:cytoplasm"/>
    <property type="evidence" value="ECO:0007669"/>
    <property type="project" value="UniProtKB-ARBA"/>
</dbReference>
<dbReference type="Pfam" id="PF00472">
    <property type="entry name" value="RF-1"/>
    <property type="match status" value="1"/>
</dbReference>
<name>A0A645FHY1_9ZZZZ</name>
<evidence type="ECO:0000313" key="4">
    <source>
        <dbReference type="EMBL" id="MPN14035.1"/>
    </source>
</evidence>
<dbReference type="PANTHER" id="PTHR43116:SF3">
    <property type="entry name" value="CLASS I PEPTIDE CHAIN RELEASE FACTOR"/>
    <property type="match status" value="1"/>
</dbReference>
<dbReference type="Gene3D" id="3.30.160.20">
    <property type="match status" value="1"/>
</dbReference>